<evidence type="ECO:0000313" key="3">
    <source>
        <dbReference type="Proteomes" id="UP000838756"/>
    </source>
</evidence>
<accession>A0A8S4R0I9</accession>
<evidence type="ECO:0000256" key="1">
    <source>
        <dbReference type="SAM" id="MobiDB-lite"/>
    </source>
</evidence>
<reference evidence="2" key="1">
    <citation type="submission" date="2022-03" db="EMBL/GenBank/DDBJ databases">
        <authorList>
            <person name="Lindestad O."/>
        </authorList>
    </citation>
    <scope>NUCLEOTIDE SEQUENCE</scope>
</reference>
<sequence length="66" mass="7177">MHLERETGREGCAVEPQSTVDSDLSDRFTTIQRITKCVSSSKPRCAPTARLSSAQGQVGSEGHSWI</sequence>
<gene>
    <name evidence="2" type="primary">jg19880</name>
    <name evidence="2" type="ORF">PAEG_LOCUS7800</name>
</gene>
<protein>
    <submittedName>
        <fullName evidence="2">Jg19880 protein</fullName>
    </submittedName>
</protein>
<dbReference type="AlphaFoldDB" id="A0A8S4R0I9"/>
<feature type="region of interest" description="Disordered" evidence="1">
    <location>
        <begin position="1"/>
        <end position="20"/>
    </location>
</feature>
<organism evidence="2 3">
    <name type="scientific">Pararge aegeria aegeria</name>
    <dbReference type="NCBI Taxonomy" id="348720"/>
    <lineage>
        <taxon>Eukaryota</taxon>
        <taxon>Metazoa</taxon>
        <taxon>Ecdysozoa</taxon>
        <taxon>Arthropoda</taxon>
        <taxon>Hexapoda</taxon>
        <taxon>Insecta</taxon>
        <taxon>Pterygota</taxon>
        <taxon>Neoptera</taxon>
        <taxon>Endopterygota</taxon>
        <taxon>Lepidoptera</taxon>
        <taxon>Glossata</taxon>
        <taxon>Ditrysia</taxon>
        <taxon>Papilionoidea</taxon>
        <taxon>Nymphalidae</taxon>
        <taxon>Satyrinae</taxon>
        <taxon>Satyrini</taxon>
        <taxon>Parargina</taxon>
        <taxon>Pararge</taxon>
    </lineage>
</organism>
<evidence type="ECO:0000313" key="2">
    <source>
        <dbReference type="EMBL" id="CAH2227271.1"/>
    </source>
</evidence>
<keyword evidence="3" id="KW-1185">Reference proteome</keyword>
<proteinExistence type="predicted"/>
<dbReference type="EMBL" id="CAKXAJ010022760">
    <property type="protein sequence ID" value="CAH2227271.1"/>
    <property type="molecule type" value="Genomic_DNA"/>
</dbReference>
<name>A0A8S4R0I9_9NEOP</name>
<dbReference type="Proteomes" id="UP000838756">
    <property type="component" value="Unassembled WGS sequence"/>
</dbReference>
<comment type="caution">
    <text evidence="2">The sequence shown here is derived from an EMBL/GenBank/DDBJ whole genome shotgun (WGS) entry which is preliminary data.</text>
</comment>
<feature type="region of interest" description="Disordered" evidence="1">
    <location>
        <begin position="45"/>
        <end position="66"/>
    </location>
</feature>